<gene>
    <name evidence="1" type="ORF">LY02_02008</name>
</gene>
<accession>A0ABX5E769</accession>
<dbReference type="Proteomes" id="UP000239997">
    <property type="component" value="Unassembled WGS sequence"/>
</dbReference>
<dbReference type="InterPro" id="IPR010033">
    <property type="entry name" value="HAD_SF_ppase_IIIC"/>
</dbReference>
<keyword evidence="2" id="KW-1185">Reference proteome</keyword>
<dbReference type="EMBL" id="PVNA01000003">
    <property type="protein sequence ID" value="PRX13760.1"/>
    <property type="molecule type" value="Genomic_DNA"/>
</dbReference>
<dbReference type="RefSeq" id="WP_051788734.1">
    <property type="nucleotide sequence ID" value="NZ_JPJI01000032.1"/>
</dbReference>
<evidence type="ECO:0000313" key="2">
    <source>
        <dbReference type="Proteomes" id="UP000239997"/>
    </source>
</evidence>
<evidence type="ECO:0000313" key="1">
    <source>
        <dbReference type="EMBL" id="PRX13760.1"/>
    </source>
</evidence>
<dbReference type="InterPro" id="IPR036412">
    <property type="entry name" value="HAD-like_sf"/>
</dbReference>
<dbReference type="InterPro" id="IPR023214">
    <property type="entry name" value="HAD_sf"/>
</dbReference>
<dbReference type="Gene3D" id="3.40.50.1000">
    <property type="entry name" value="HAD superfamily/HAD-like"/>
    <property type="match status" value="1"/>
</dbReference>
<reference evidence="1 2" key="1">
    <citation type="submission" date="2018-03" db="EMBL/GenBank/DDBJ databases">
        <title>Genomic Encyclopedia of Archaeal and Bacterial Type Strains, Phase II (KMG-II): from individual species to whole genera.</title>
        <authorList>
            <person name="Goeker M."/>
        </authorList>
    </citation>
    <scope>NUCLEOTIDE SEQUENCE [LARGE SCALE GENOMIC DNA]</scope>
    <source>
        <strain evidence="1 2">DSM 22727</strain>
    </source>
</reference>
<name>A0ABX5E769_NONUL</name>
<protein>
    <submittedName>
        <fullName evidence="1">HAD superfamily phosphatase (TIGR01681 family)/FkbH-like protein</fullName>
    </submittedName>
</protein>
<organism evidence="1 2">
    <name type="scientific">Nonlabens ulvanivorans</name>
    <name type="common">Persicivirga ulvanivorans</name>
    <dbReference type="NCBI Taxonomy" id="906888"/>
    <lineage>
        <taxon>Bacteria</taxon>
        <taxon>Pseudomonadati</taxon>
        <taxon>Bacteroidota</taxon>
        <taxon>Flavobacteriia</taxon>
        <taxon>Flavobacteriales</taxon>
        <taxon>Flavobacteriaceae</taxon>
        <taxon>Nonlabens</taxon>
    </lineage>
</organism>
<dbReference type="SUPFAM" id="SSF56784">
    <property type="entry name" value="HAD-like"/>
    <property type="match status" value="1"/>
</dbReference>
<dbReference type="NCBIfam" id="TIGR01681">
    <property type="entry name" value="HAD-SF-IIIC"/>
    <property type="match status" value="1"/>
</dbReference>
<proteinExistence type="predicted"/>
<comment type="caution">
    <text evidence="1">The sequence shown here is derived from an EMBL/GenBank/DDBJ whole genome shotgun (WGS) entry which is preliminary data.</text>
</comment>
<sequence length="607" mass="70453">MEKIKLVIWDLDETFWNGTLSEEGIQPIESNISLIKELCDRGIMNSIVSKNDFEQAKEKLIELGVWDYFVFPVIGWKPKGPAIVDIINRSQLRAPNVLFIDDNHGNLEEAKYYSKTLHVMEPSGISSILSHNAFKGKDDRIHSRLSQYKVLEKKFESSLSYDDNLNFLADSKIVIEKISGNDLFSYVDRIHELLERTNQLNFTKIRSSKEEILNLIEDDNFHTMLIKVSDKFGDYGVAGIVSLNLQKNELRHFTFSCRILNLGVDQFLYASLGFPKINIVPEVAVTLDNSHPDWISEVEKHSKPNIENKKDSELIFFKGGCDLGQMTFYLKNKGFRFVEETNYVSANNFPIHQEHSQVLLDSKLLSEENKLYFQSSDFIPFVDSQFYDSDFFSRKYSAVVYSVLMDYTNDLYIHKKTGSKLPFGGYYRRWTDEENDNEIIQTYQKMNIPITKKQLLDFRREFEFYGPISPLEFKSNLLKIREFVDDHTKLIFVNGAEVEPPNNIEKNALSRHKIMNAALDEFIENTKNTYLLDVRNIVTSSDQLSNNIRHYKREAYQNLSGDLLQLLNSILDINVNENIDYLSVLKSKVISNKVLRIIYRKIKKVGV</sequence>